<gene>
    <name evidence="3" type="ORF">ASB58_07045</name>
</gene>
<evidence type="ECO:0000313" key="4">
    <source>
        <dbReference type="Proteomes" id="UP000265411"/>
    </source>
</evidence>
<dbReference type="Proteomes" id="UP000265411">
    <property type="component" value="Unassembled WGS sequence"/>
</dbReference>
<dbReference type="AlphaFoldDB" id="A0A395RAE3"/>
<keyword evidence="4" id="KW-1185">Reference proteome</keyword>
<accession>A0A395RAE3</accession>
<organism evidence="3 4">
    <name type="scientific">Pseudomonas abyssi</name>
    <dbReference type="NCBI Taxonomy" id="170540"/>
    <lineage>
        <taxon>Bacteria</taxon>
        <taxon>Pseudomonadati</taxon>
        <taxon>Pseudomonadota</taxon>
        <taxon>Gammaproteobacteria</taxon>
        <taxon>Pseudomonadales</taxon>
        <taxon>Pseudomonadaceae</taxon>
        <taxon>Pseudomonas</taxon>
    </lineage>
</organism>
<comment type="caution">
    <text evidence="3">The sequence shown here is derived from an EMBL/GenBank/DDBJ whole genome shotgun (WGS) entry which is preliminary data.</text>
</comment>
<name>A0A395RAE3_9PSED</name>
<feature type="compositionally biased region" description="Polar residues" evidence="1">
    <location>
        <begin position="272"/>
        <end position="295"/>
    </location>
</feature>
<evidence type="ECO:0000259" key="2">
    <source>
        <dbReference type="Pfam" id="PF09356"/>
    </source>
</evidence>
<dbReference type="RefSeq" id="WP_118129816.1">
    <property type="nucleotide sequence ID" value="NZ_LMAZ01000001.1"/>
</dbReference>
<sequence>MKSHVADYRTRTYCARIEPVGDQPVVRLTSYPVALKMSNGEVYQATSGYEFSGMAATSDMSGSGVDLDGILQAGAITLDDLQVGAYDNARVYVFATSWAAPVEDEEELALMFFGKVDITDHRYRVQLMSMADVLSQKVGRNYSPSCPWTLFDQHLGGSLIATDRSRCTGPRANPDGPQLADYLVTGALTAVASQYQFTDSSRAEADDWFGYGEIRFTTGNNAGLKPTQIKVFAGGVFTLHEALPYPAQVGDEYEAIPGCRKRREDCRDKYGNTVNSGGQPDVPSKTQYTQRGRGA</sequence>
<proteinExistence type="predicted"/>
<evidence type="ECO:0000313" key="3">
    <source>
        <dbReference type="EMBL" id="RGP57080.1"/>
    </source>
</evidence>
<feature type="region of interest" description="Disordered" evidence="1">
    <location>
        <begin position="267"/>
        <end position="295"/>
    </location>
</feature>
<dbReference type="InterPro" id="IPR018964">
    <property type="entry name" value="Phage_phiJL001_Gp84_C"/>
</dbReference>
<dbReference type="OrthoDB" id="6021215at2"/>
<dbReference type="Pfam" id="PF09931">
    <property type="entry name" value="Phage_phiJL001_Gp84_N"/>
    <property type="match status" value="1"/>
</dbReference>
<dbReference type="EMBL" id="LMAZ01000001">
    <property type="protein sequence ID" value="RGP57080.1"/>
    <property type="molecule type" value="Genomic_DNA"/>
</dbReference>
<protein>
    <recommendedName>
        <fullName evidence="2">Bacteriophage phiJL001 Gp84 C-terminal domain-containing protein</fullName>
    </recommendedName>
</protein>
<feature type="domain" description="Bacteriophage phiJL001 Gp84 C-terminal" evidence="2">
    <location>
        <begin position="207"/>
        <end position="285"/>
    </location>
</feature>
<dbReference type="Pfam" id="PF09356">
    <property type="entry name" value="Phage_BR0599"/>
    <property type="match status" value="1"/>
</dbReference>
<reference evidence="3 4" key="1">
    <citation type="journal article" date="2018" name="Syst. Appl. Microbiol.">
        <title>Pseudomonas gallaeciensis sp. nov., isolated from crude-oil-contaminated intertidal sand samples after the Prestige oil spill.</title>
        <authorList>
            <person name="Mulet M."/>
            <person name="Sanchez D."/>
            <person name="Rodriguez A.C."/>
            <person name="Nogales B."/>
            <person name="Bosch R."/>
            <person name="Busquets A."/>
            <person name="Gomila M."/>
            <person name="Lalucat J."/>
            <person name="Garcia-Valdes E."/>
        </authorList>
    </citation>
    <scope>NUCLEOTIDE SEQUENCE [LARGE SCALE GENOMIC DNA]</scope>
    <source>
        <strain evidence="3 4">V113</strain>
    </source>
</reference>
<evidence type="ECO:0000256" key="1">
    <source>
        <dbReference type="SAM" id="MobiDB-lite"/>
    </source>
</evidence>